<keyword evidence="3" id="KW-1185">Reference proteome</keyword>
<accession>A0ABS6SY77</accession>
<keyword evidence="2" id="KW-0808">Transferase</keyword>
<sequence length="131" mass="14903">HYYTWHYPRMLKMDFHSLDLDPAQAIYGPPGRHTIGSATDMSGFYGDESFDVVVANGVIGWGLNERIGFERMMEQCHRVLKPGGLLILGYNDTPERKPYPVEIDYAGLFEPVVPAIRGIAHFEHRMNDSYA</sequence>
<feature type="non-terminal residue" evidence="2">
    <location>
        <position position="1"/>
    </location>
</feature>
<feature type="non-terminal residue" evidence="2">
    <location>
        <position position="131"/>
    </location>
</feature>
<dbReference type="Pfam" id="PF08241">
    <property type="entry name" value="Methyltransf_11"/>
    <property type="match status" value="1"/>
</dbReference>
<dbReference type="RefSeq" id="WP_218494159.1">
    <property type="nucleotide sequence ID" value="NZ_JAHUZC010000037.1"/>
</dbReference>
<dbReference type="GO" id="GO:0032259">
    <property type="term" value="P:methylation"/>
    <property type="evidence" value="ECO:0007669"/>
    <property type="project" value="UniProtKB-KW"/>
</dbReference>
<name>A0ABS6SY77_9STRE</name>
<evidence type="ECO:0000259" key="1">
    <source>
        <dbReference type="Pfam" id="PF08241"/>
    </source>
</evidence>
<dbReference type="InterPro" id="IPR013216">
    <property type="entry name" value="Methyltransf_11"/>
</dbReference>
<evidence type="ECO:0000313" key="3">
    <source>
        <dbReference type="Proteomes" id="UP000723776"/>
    </source>
</evidence>
<gene>
    <name evidence="2" type="ORF">KUA57_09505</name>
</gene>
<dbReference type="GO" id="GO:0008168">
    <property type="term" value="F:methyltransferase activity"/>
    <property type="evidence" value="ECO:0007669"/>
    <property type="project" value="UniProtKB-KW"/>
</dbReference>
<protein>
    <submittedName>
        <fullName evidence="2">Class I SAM-dependent methyltransferase</fullName>
    </submittedName>
</protein>
<reference evidence="2 3" key="1">
    <citation type="submission" date="2021-06" db="EMBL/GenBank/DDBJ databases">
        <title>A novel Streptococcus species isolated from patients with diabetic foot ulcer (DFU).</title>
        <authorList>
            <person name="Chen Y.-S."/>
        </authorList>
    </citation>
    <scope>NUCLEOTIDE SEQUENCE [LARGE SCALE GENOMIC DNA]</scope>
    <source>
        <strain evidence="2 3">DM3B3</strain>
    </source>
</reference>
<feature type="domain" description="Methyltransferase type 11" evidence="1">
    <location>
        <begin position="34"/>
        <end position="88"/>
    </location>
</feature>
<keyword evidence="2" id="KW-0489">Methyltransferase</keyword>
<organism evidence="2 3">
    <name type="scientific">Streptococcus vulneris</name>
    <dbReference type="NCBI Taxonomy" id="2853160"/>
    <lineage>
        <taxon>Bacteria</taxon>
        <taxon>Bacillati</taxon>
        <taxon>Bacillota</taxon>
        <taxon>Bacilli</taxon>
        <taxon>Lactobacillales</taxon>
        <taxon>Streptococcaceae</taxon>
        <taxon>Streptococcus</taxon>
    </lineage>
</organism>
<dbReference type="EMBL" id="JAHUZC010000037">
    <property type="protein sequence ID" value="MBV7366069.1"/>
    <property type="molecule type" value="Genomic_DNA"/>
</dbReference>
<proteinExistence type="predicted"/>
<evidence type="ECO:0000313" key="2">
    <source>
        <dbReference type="EMBL" id="MBV7366069.1"/>
    </source>
</evidence>
<dbReference type="CDD" id="cd02440">
    <property type="entry name" value="AdoMet_MTases"/>
    <property type="match status" value="1"/>
</dbReference>
<comment type="caution">
    <text evidence="2">The sequence shown here is derived from an EMBL/GenBank/DDBJ whole genome shotgun (WGS) entry which is preliminary data.</text>
</comment>
<dbReference type="Proteomes" id="UP000723776">
    <property type="component" value="Unassembled WGS sequence"/>
</dbReference>